<evidence type="ECO:0000313" key="4">
    <source>
        <dbReference type="Proteomes" id="UP000252038"/>
    </source>
</evidence>
<dbReference type="PANTHER" id="PTHR35936:SF25">
    <property type="entry name" value="ABC TRANSPORTER SUBSTRATE-BINDING PROTEIN"/>
    <property type="match status" value="1"/>
</dbReference>
<organism evidence="3 4">
    <name type="scientific">Chromobacterium phragmitis</name>
    <dbReference type="NCBI Taxonomy" id="2202141"/>
    <lineage>
        <taxon>Bacteria</taxon>
        <taxon>Pseudomonadati</taxon>
        <taxon>Pseudomonadota</taxon>
        <taxon>Betaproteobacteria</taxon>
        <taxon>Neisseriales</taxon>
        <taxon>Chromobacteriaceae</taxon>
        <taxon>Chromobacterium</taxon>
    </lineage>
</organism>
<dbReference type="KEGG" id="chrb:DK843_13025"/>
<evidence type="ECO:0000313" key="3">
    <source>
        <dbReference type="EMBL" id="AXE35130.1"/>
    </source>
</evidence>
<dbReference type="Pfam" id="PF00497">
    <property type="entry name" value="SBP_bac_3"/>
    <property type="match status" value="1"/>
</dbReference>
<keyword evidence="1" id="KW-0732">Signal</keyword>
<dbReference type="SUPFAM" id="SSF53850">
    <property type="entry name" value="Periplasmic binding protein-like II"/>
    <property type="match status" value="1"/>
</dbReference>
<proteinExistence type="predicted"/>
<dbReference type="Proteomes" id="UP000252038">
    <property type="component" value="Chromosome"/>
</dbReference>
<dbReference type="Gene3D" id="3.40.190.10">
    <property type="entry name" value="Periplasmic binding protein-like II"/>
    <property type="match status" value="2"/>
</dbReference>
<evidence type="ECO:0000259" key="2">
    <source>
        <dbReference type="Pfam" id="PF00497"/>
    </source>
</evidence>
<feature type="domain" description="Solute-binding protein family 3/N-terminal" evidence="2">
    <location>
        <begin position="70"/>
        <end position="300"/>
    </location>
</feature>
<evidence type="ECO:0000256" key="1">
    <source>
        <dbReference type="ARBA" id="ARBA00022729"/>
    </source>
</evidence>
<dbReference type="PANTHER" id="PTHR35936">
    <property type="entry name" value="MEMBRANE-BOUND LYTIC MUREIN TRANSGLYCOSYLASE F"/>
    <property type="match status" value="1"/>
</dbReference>
<gene>
    <name evidence="3" type="ORF">DK843_13025</name>
</gene>
<dbReference type="AlphaFoldDB" id="A0A344UIN2"/>
<name>A0A344UIN2_9NEIS</name>
<reference evidence="3 4" key="1">
    <citation type="submission" date="2018-05" db="EMBL/GenBank/DDBJ databases">
        <title>Genome sequencing, assembly and analysis of the novel insecticidal bacterium, Chromobacterium phragmitis.</title>
        <authorList>
            <person name="Sparks M.E."/>
            <person name="Blackburn M.B."/>
            <person name="Gundersen-Rindal D.E."/>
        </authorList>
    </citation>
    <scope>NUCLEOTIDE SEQUENCE [LARGE SCALE GENOMIC DNA]</scope>
    <source>
        <strain evidence="3">IIBBL 274-1</strain>
    </source>
</reference>
<accession>A0A344UIN2</accession>
<dbReference type="InterPro" id="IPR001638">
    <property type="entry name" value="Solute-binding_3/MltF_N"/>
</dbReference>
<dbReference type="EMBL" id="CP029554">
    <property type="protein sequence ID" value="AXE35130.1"/>
    <property type="molecule type" value="Genomic_DNA"/>
</dbReference>
<protein>
    <submittedName>
        <fullName evidence="3">ABC transporter substrate-binding protein</fullName>
    </submittedName>
</protein>
<sequence length="315" mass="35095">MSLVASGAFARLIPASFVSPGFYAKAMPPFARYNSDSPPRSATAMRLPIACRLLPALLSACCAAAPRTVTILTDNGYPPYSYEAAGEARGIYNDILRAASERLRGFRIELKPVPWKRGLAELEAGRALALSPPYYRPRDRPFMQPYSTPMLKEKVVVYCRTAVMGRPRPAWPDDYQGLRFGSNAGFRLGGDAFWALIGLNRIMLEEAPDARTNLMKVIRGHLDCYLNDKLSIDLELARLQQQGLYRESELREAATVSEEQGYVGFTDRDGGRFPYKQDFLRELNQALSAMKRDGSVDRIVGRAQEAARTQPPSSF</sequence>